<evidence type="ECO:0000313" key="1">
    <source>
        <dbReference type="EMBL" id="GGQ88710.1"/>
    </source>
</evidence>
<reference evidence="1" key="1">
    <citation type="journal article" date="2014" name="Int. J. Syst. Evol. Microbiol.">
        <title>Complete genome sequence of Corynebacterium casei LMG S-19264T (=DSM 44701T), isolated from a smear-ripened cheese.</title>
        <authorList>
            <consortium name="US DOE Joint Genome Institute (JGI-PGF)"/>
            <person name="Walter F."/>
            <person name="Albersmeier A."/>
            <person name="Kalinowski J."/>
            <person name="Ruckert C."/>
        </authorList>
    </citation>
    <scope>NUCLEOTIDE SEQUENCE</scope>
    <source>
        <strain evidence="1">JCM 3131</strain>
    </source>
</reference>
<protein>
    <submittedName>
        <fullName evidence="1">Uncharacterized protein</fullName>
    </submittedName>
</protein>
<accession>A0A918F0G4</accession>
<reference evidence="1" key="2">
    <citation type="submission" date="2020-09" db="EMBL/GenBank/DDBJ databases">
        <authorList>
            <person name="Sun Q."/>
            <person name="Ohkuma M."/>
        </authorList>
    </citation>
    <scope>NUCLEOTIDE SEQUENCE</scope>
    <source>
        <strain evidence="1">JCM 3131</strain>
    </source>
</reference>
<proteinExistence type="predicted"/>
<gene>
    <name evidence="1" type="ORF">GCM10010145_67740</name>
</gene>
<organism evidence="1 2">
    <name type="scientific">Streptomyces ruber</name>
    <dbReference type="NCBI Taxonomy" id="83378"/>
    <lineage>
        <taxon>Bacteria</taxon>
        <taxon>Bacillati</taxon>
        <taxon>Actinomycetota</taxon>
        <taxon>Actinomycetes</taxon>
        <taxon>Kitasatosporales</taxon>
        <taxon>Streptomycetaceae</taxon>
        <taxon>Streptomyces</taxon>
    </lineage>
</organism>
<dbReference type="AlphaFoldDB" id="A0A918F0G4"/>
<evidence type="ECO:0000313" key="2">
    <source>
        <dbReference type="Proteomes" id="UP000620156"/>
    </source>
</evidence>
<comment type="caution">
    <text evidence="1">The sequence shown here is derived from an EMBL/GenBank/DDBJ whole genome shotgun (WGS) entry which is preliminary data.</text>
</comment>
<keyword evidence="2" id="KW-1185">Reference proteome</keyword>
<name>A0A918F0G4_9ACTN</name>
<sequence length="83" mass="9444">MALKQEPVLAKGSCRSENFAGVENPGRVESMLHRAMHLQDSWAEFPGETWPLEQSHTVLTRHRATQFKGVCDSRERGLPARRE</sequence>
<dbReference type="Proteomes" id="UP000620156">
    <property type="component" value="Unassembled WGS sequence"/>
</dbReference>
<dbReference type="EMBL" id="BMQK01000029">
    <property type="protein sequence ID" value="GGQ88710.1"/>
    <property type="molecule type" value="Genomic_DNA"/>
</dbReference>